<dbReference type="Pfam" id="PF12773">
    <property type="entry name" value="DZR"/>
    <property type="match status" value="1"/>
</dbReference>
<feature type="coiled-coil region" evidence="1">
    <location>
        <begin position="65"/>
        <end position="92"/>
    </location>
</feature>
<reference evidence="3 4" key="1">
    <citation type="submission" date="2024-02" db="EMBL/GenBank/DDBJ databases">
        <title>A nitrogen-fixing paenibacillus bacterium.</title>
        <authorList>
            <person name="Zhang W.L."/>
            <person name="Chen S.F."/>
        </authorList>
    </citation>
    <scope>NUCLEOTIDE SEQUENCE [LARGE SCALE GENOMIC DNA]</scope>
    <source>
        <strain evidence="3 4">M1</strain>
    </source>
</reference>
<evidence type="ECO:0000313" key="3">
    <source>
        <dbReference type="EMBL" id="MEF2967432.1"/>
    </source>
</evidence>
<dbReference type="InterPro" id="IPR025874">
    <property type="entry name" value="DZR"/>
</dbReference>
<keyword evidence="1" id="KW-0175">Coiled coil</keyword>
<evidence type="ECO:0000256" key="1">
    <source>
        <dbReference type="SAM" id="Coils"/>
    </source>
</evidence>
<dbReference type="RefSeq" id="WP_331847651.1">
    <property type="nucleotide sequence ID" value="NZ_JAZHPZ010000008.1"/>
</dbReference>
<gene>
    <name evidence="3" type="ORF">V3851_16520</name>
</gene>
<evidence type="ECO:0000259" key="2">
    <source>
        <dbReference type="Pfam" id="PF12773"/>
    </source>
</evidence>
<accession>A0ABU7VUK0</accession>
<proteinExistence type="predicted"/>
<name>A0ABU7VUK0_9BACL</name>
<organism evidence="3 4">
    <name type="scientific">Paenibacillus haidiansis</name>
    <dbReference type="NCBI Taxonomy" id="1574488"/>
    <lineage>
        <taxon>Bacteria</taxon>
        <taxon>Bacillati</taxon>
        <taxon>Bacillota</taxon>
        <taxon>Bacilli</taxon>
        <taxon>Bacillales</taxon>
        <taxon>Paenibacillaceae</taxon>
        <taxon>Paenibacillus</taxon>
    </lineage>
</organism>
<evidence type="ECO:0000313" key="4">
    <source>
        <dbReference type="Proteomes" id="UP001306950"/>
    </source>
</evidence>
<dbReference type="Proteomes" id="UP001306950">
    <property type="component" value="Unassembled WGS sequence"/>
</dbReference>
<sequence>MSFFNKVKSGLNQAKDIAQQTVETTRLSAQISAKRKEKNAKYAELGEVVHLAFRAGELSEKIERIDEFSQAILQVDEEIKQLEQQMQKIKGEKTCACGAVVAFDSKFCNSCGRMLQDSETPQDKDTVIELETPVLAAEEAPDHTALTTRTCPNCQSPLDEHAHFCASCGATLE</sequence>
<comment type="caution">
    <text evidence="3">The sequence shown here is derived from an EMBL/GenBank/DDBJ whole genome shotgun (WGS) entry which is preliminary data.</text>
</comment>
<keyword evidence="4" id="KW-1185">Reference proteome</keyword>
<protein>
    <submittedName>
        <fullName evidence="3">Zinc ribbon domain-containing protein</fullName>
    </submittedName>
</protein>
<feature type="domain" description="DZANK-type" evidence="2">
    <location>
        <begin position="96"/>
        <end position="169"/>
    </location>
</feature>
<dbReference type="EMBL" id="JAZHPZ010000008">
    <property type="protein sequence ID" value="MEF2967432.1"/>
    <property type="molecule type" value="Genomic_DNA"/>
</dbReference>